<dbReference type="PANTHER" id="PTHR33137:SF4">
    <property type="entry name" value="MEDIATOR OF RNA POLYMERASE II TRANSCRIPTION SUBUNIT 15A-RELATED"/>
    <property type="match status" value="1"/>
</dbReference>
<evidence type="ECO:0000256" key="3">
    <source>
        <dbReference type="SAM" id="Coils"/>
    </source>
</evidence>
<name>A0A9Q1MNL4_9SOLA</name>
<evidence type="ECO:0000256" key="1">
    <source>
        <dbReference type="ARBA" id="ARBA00004123"/>
    </source>
</evidence>
<dbReference type="InterPro" id="IPR044661">
    <property type="entry name" value="MED15a/b/c-like"/>
</dbReference>
<dbReference type="InterPro" id="IPR036529">
    <property type="entry name" value="KIX_dom_sf"/>
</dbReference>
<dbReference type="Pfam" id="PF16987">
    <property type="entry name" value="KIX_2"/>
    <property type="match status" value="1"/>
</dbReference>
<dbReference type="OrthoDB" id="1303224at2759"/>
<dbReference type="Gene3D" id="1.10.246.20">
    <property type="entry name" value="Coactivator CBP, KIX domain"/>
    <property type="match status" value="1"/>
</dbReference>
<organism evidence="6 7">
    <name type="scientific">Anisodus acutangulus</name>
    <dbReference type="NCBI Taxonomy" id="402998"/>
    <lineage>
        <taxon>Eukaryota</taxon>
        <taxon>Viridiplantae</taxon>
        <taxon>Streptophyta</taxon>
        <taxon>Embryophyta</taxon>
        <taxon>Tracheophyta</taxon>
        <taxon>Spermatophyta</taxon>
        <taxon>Magnoliopsida</taxon>
        <taxon>eudicotyledons</taxon>
        <taxon>Gunneridae</taxon>
        <taxon>Pentapetalae</taxon>
        <taxon>asterids</taxon>
        <taxon>lamiids</taxon>
        <taxon>Solanales</taxon>
        <taxon>Solanaceae</taxon>
        <taxon>Solanoideae</taxon>
        <taxon>Hyoscyameae</taxon>
        <taxon>Anisodus</taxon>
    </lineage>
</organism>
<dbReference type="InterPro" id="IPR036546">
    <property type="entry name" value="MED15_KIX"/>
</dbReference>
<evidence type="ECO:0000313" key="6">
    <source>
        <dbReference type="EMBL" id="KAJ8564912.1"/>
    </source>
</evidence>
<dbReference type="FunFam" id="1.10.246.20:FF:000003">
    <property type="entry name" value="Mediator of RNA polymerase II transcription subunit 15a"/>
    <property type="match status" value="1"/>
</dbReference>
<keyword evidence="3" id="KW-0175">Coiled coil</keyword>
<protein>
    <recommendedName>
        <fullName evidence="5">Mediator complex subunit 15 KIX domain-containing protein</fullName>
    </recommendedName>
</protein>
<dbReference type="Proteomes" id="UP001152561">
    <property type="component" value="Unassembled WGS sequence"/>
</dbReference>
<feature type="region of interest" description="Disordered" evidence="4">
    <location>
        <begin position="385"/>
        <end position="417"/>
    </location>
</feature>
<evidence type="ECO:0000256" key="4">
    <source>
        <dbReference type="SAM" id="MobiDB-lite"/>
    </source>
</evidence>
<reference evidence="7" key="1">
    <citation type="journal article" date="2023" name="Proc. Natl. Acad. Sci. U.S.A.">
        <title>Genomic and structural basis for evolution of tropane alkaloid biosynthesis.</title>
        <authorList>
            <person name="Wanga Y.-J."/>
            <person name="Taina T."/>
            <person name="Yua J.-Y."/>
            <person name="Lia J."/>
            <person name="Xua B."/>
            <person name="Chenc J."/>
            <person name="D'Auriad J.C."/>
            <person name="Huanga J.-P."/>
            <person name="Huanga S.-X."/>
        </authorList>
    </citation>
    <scope>NUCLEOTIDE SEQUENCE [LARGE SCALE GENOMIC DNA]</scope>
    <source>
        <strain evidence="7">cv. KIB-2019</strain>
    </source>
</reference>
<dbReference type="GO" id="GO:0005634">
    <property type="term" value="C:nucleus"/>
    <property type="evidence" value="ECO:0007669"/>
    <property type="project" value="UniProtKB-SubCell"/>
</dbReference>
<dbReference type="EMBL" id="JAJAGQ010000004">
    <property type="protein sequence ID" value="KAJ8564912.1"/>
    <property type="molecule type" value="Genomic_DNA"/>
</dbReference>
<dbReference type="GO" id="GO:0031490">
    <property type="term" value="F:chromatin DNA binding"/>
    <property type="evidence" value="ECO:0007669"/>
    <property type="project" value="InterPro"/>
</dbReference>
<evidence type="ECO:0000256" key="2">
    <source>
        <dbReference type="ARBA" id="ARBA00023242"/>
    </source>
</evidence>
<feature type="compositionally biased region" description="Polar residues" evidence="4">
    <location>
        <begin position="138"/>
        <end position="148"/>
    </location>
</feature>
<keyword evidence="7" id="KW-1185">Reference proteome</keyword>
<dbReference type="GO" id="GO:0003713">
    <property type="term" value="F:transcription coactivator activity"/>
    <property type="evidence" value="ECO:0007669"/>
    <property type="project" value="InterPro"/>
</dbReference>
<evidence type="ECO:0000259" key="5">
    <source>
        <dbReference type="Pfam" id="PF16987"/>
    </source>
</evidence>
<comment type="subcellular location">
    <subcellularLocation>
        <location evidence="1">Nucleus</location>
    </subcellularLocation>
</comment>
<feature type="compositionally biased region" description="Polar residues" evidence="4">
    <location>
        <begin position="117"/>
        <end position="128"/>
    </location>
</feature>
<evidence type="ECO:0000313" key="7">
    <source>
        <dbReference type="Proteomes" id="UP001152561"/>
    </source>
</evidence>
<feature type="domain" description="Mediator complex subunit 15 KIX" evidence="5">
    <location>
        <begin position="39"/>
        <end position="117"/>
    </location>
</feature>
<proteinExistence type="predicted"/>
<gene>
    <name evidence="6" type="ORF">K7X08_001372</name>
</gene>
<keyword evidence="2" id="KW-0539">Nucleus</keyword>
<feature type="compositionally biased region" description="Low complexity" evidence="4">
    <location>
        <begin position="388"/>
        <end position="399"/>
    </location>
</feature>
<comment type="caution">
    <text evidence="6">The sequence shown here is derived from an EMBL/GenBank/DDBJ whole genome shotgun (WGS) entry which is preliminary data.</text>
</comment>
<accession>A0A9Q1MNL4</accession>
<dbReference type="AlphaFoldDB" id="A0A9Q1MNL4"/>
<feature type="coiled-coil region" evidence="3">
    <location>
        <begin position="203"/>
        <end position="230"/>
    </location>
</feature>
<dbReference type="PANTHER" id="PTHR33137">
    <property type="entry name" value="MEDIATOR OF RNA POLYMERASE II TRANSCRIPTION SUBUNIT 15A-RELATED"/>
    <property type="match status" value="1"/>
</dbReference>
<feature type="region of interest" description="Disordered" evidence="4">
    <location>
        <begin position="117"/>
        <end position="169"/>
    </location>
</feature>
<sequence length="575" mass="65554">MDVNYRMTRARVRARTQAEGTANAGAVAGVSSGTIDYADWRTQLTPDGRQRIVNKILETLRRHLPVFGQEGEHELRKIGVRFEEKMYTAATNQYDYLRQTSLKLLTLEAKSQNAMTNSLHPNAASSGPNAHGPVMTMEPTTYETTSGPEASDKEQSTEEDYGDVSKEDSVEEVVVTKEQNYVVGHKENVKVEKNEFSCGLSSGAKLDERLKQVEKRLEKMEAHSEKLHELLMDWSVVLKATLSRNWKRKYSCVECCKVGEGTAPAVAVAEDLAGGSSTKPHIDSTAQTGNANATDWQEEVYEKIKSMRDMYLSDLNKLYQKIASMVQQRPQHEQIEKLKMFKMTLERIALFLRLNKHEIQPIHKENLLSVEKHVGFFLSSNRPLEPDSSPLQGQLPQSSMHTSQWRKTRKGDGDATLPMEFEPYTSTVEAPFDSTTQTGNADGADWQEEVYQKIKSLRDMYLSELNELYQRIASIVQQHPQHEKIEKLKMFKMTLEHIVLFLRLNKHEIQPIHKENLLSVEKHISFFLRPLQRPLPQPSMHTSQAQNTYARQTPMMGSDQQDLASEFDRLLSLID</sequence>